<dbReference type="NCBIfam" id="TIGR01297">
    <property type="entry name" value="CDF"/>
    <property type="match status" value="1"/>
</dbReference>
<dbReference type="InterPro" id="IPR027469">
    <property type="entry name" value="Cation_efflux_TMD_sf"/>
</dbReference>
<feature type="transmembrane region" description="Helical" evidence="8">
    <location>
        <begin position="126"/>
        <end position="144"/>
    </location>
</feature>
<dbReference type="RefSeq" id="WP_284313045.1">
    <property type="nucleotide sequence ID" value="NZ_BSPC01000026.1"/>
</dbReference>
<keyword evidence="4 8" id="KW-0812">Transmembrane</keyword>
<comment type="subcellular location">
    <subcellularLocation>
        <location evidence="1">Membrane</location>
        <topology evidence="1">Multi-pass membrane protein</topology>
    </subcellularLocation>
</comment>
<keyword evidence="5 8" id="KW-1133">Transmembrane helix</keyword>
<proteinExistence type="inferred from homology"/>
<accession>A0ABQ6CK16</accession>
<feature type="transmembrane region" description="Helical" evidence="8">
    <location>
        <begin position="199"/>
        <end position="217"/>
    </location>
</feature>
<evidence type="ECO:0000256" key="3">
    <source>
        <dbReference type="ARBA" id="ARBA00022448"/>
    </source>
</evidence>
<dbReference type="Pfam" id="PF01545">
    <property type="entry name" value="Cation_efflux"/>
    <property type="match status" value="1"/>
</dbReference>
<dbReference type="Gene3D" id="1.20.1510.10">
    <property type="entry name" value="Cation efflux protein transmembrane domain"/>
    <property type="match status" value="1"/>
</dbReference>
<evidence type="ECO:0000259" key="9">
    <source>
        <dbReference type="Pfam" id="PF01545"/>
    </source>
</evidence>
<evidence type="ECO:0000256" key="5">
    <source>
        <dbReference type="ARBA" id="ARBA00022989"/>
    </source>
</evidence>
<dbReference type="Gene3D" id="3.30.70.1350">
    <property type="entry name" value="Cation efflux protein, cytoplasmic domain"/>
    <property type="match status" value="1"/>
</dbReference>
<feature type="domain" description="Cation efflux protein transmembrane" evidence="9">
    <location>
        <begin position="57"/>
        <end position="242"/>
    </location>
</feature>
<name>A0ABQ6CK16_9HYPH</name>
<evidence type="ECO:0000256" key="2">
    <source>
        <dbReference type="ARBA" id="ARBA00008114"/>
    </source>
</evidence>
<comment type="similarity">
    <text evidence="2">Belongs to the cation diffusion facilitator (CDF) transporter (TC 2.A.4) family.</text>
</comment>
<dbReference type="PANTHER" id="PTHR43840:SF15">
    <property type="entry name" value="MITOCHONDRIAL METAL TRANSPORTER 1-RELATED"/>
    <property type="match status" value="1"/>
</dbReference>
<dbReference type="Proteomes" id="UP001156882">
    <property type="component" value="Unassembled WGS sequence"/>
</dbReference>
<dbReference type="InterPro" id="IPR058533">
    <property type="entry name" value="Cation_efflux_TM"/>
</dbReference>
<evidence type="ECO:0000256" key="8">
    <source>
        <dbReference type="SAM" id="Phobius"/>
    </source>
</evidence>
<keyword evidence="3" id="KW-0813">Transport</keyword>
<evidence type="ECO:0000256" key="6">
    <source>
        <dbReference type="ARBA" id="ARBA00023136"/>
    </source>
</evidence>
<evidence type="ECO:0000313" key="11">
    <source>
        <dbReference type="Proteomes" id="UP001156882"/>
    </source>
</evidence>
<feature type="region of interest" description="Disordered" evidence="7">
    <location>
        <begin position="17"/>
        <end position="36"/>
    </location>
</feature>
<reference evidence="11" key="1">
    <citation type="journal article" date="2019" name="Int. J. Syst. Evol. Microbiol.">
        <title>The Global Catalogue of Microorganisms (GCM) 10K type strain sequencing project: providing services to taxonomists for standard genome sequencing and annotation.</title>
        <authorList>
            <consortium name="The Broad Institute Genomics Platform"/>
            <consortium name="The Broad Institute Genome Sequencing Center for Infectious Disease"/>
            <person name="Wu L."/>
            <person name="Ma J."/>
        </authorList>
    </citation>
    <scope>NUCLEOTIDE SEQUENCE [LARGE SCALE GENOMIC DNA]</scope>
    <source>
        <strain evidence="11">NBRC 101365</strain>
    </source>
</reference>
<keyword evidence="6 8" id="KW-0472">Membrane</keyword>
<dbReference type="SUPFAM" id="SSF160240">
    <property type="entry name" value="Cation efflux protein cytoplasmic domain-like"/>
    <property type="match status" value="1"/>
</dbReference>
<evidence type="ECO:0000256" key="1">
    <source>
        <dbReference type="ARBA" id="ARBA00004141"/>
    </source>
</evidence>
<keyword evidence="11" id="KW-1185">Reference proteome</keyword>
<comment type="caution">
    <text evidence="10">The sequence shown here is derived from an EMBL/GenBank/DDBJ whole genome shotgun (WGS) entry which is preliminary data.</text>
</comment>
<evidence type="ECO:0000256" key="4">
    <source>
        <dbReference type="ARBA" id="ARBA00022692"/>
    </source>
</evidence>
<feature type="transmembrane region" description="Helical" evidence="8">
    <location>
        <begin position="59"/>
        <end position="83"/>
    </location>
</feature>
<gene>
    <name evidence="10" type="ORF">GCM10007874_29890</name>
</gene>
<protein>
    <recommendedName>
        <fullName evidence="9">Cation efflux protein transmembrane domain-containing protein</fullName>
    </recommendedName>
</protein>
<feature type="compositionally biased region" description="Basic and acidic residues" evidence="7">
    <location>
        <begin position="17"/>
        <end position="28"/>
    </location>
</feature>
<feature type="transmembrane region" description="Helical" evidence="8">
    <location>
        <begin position="156"/>
        <end position="178"/>
    </location>
</feature>
<evidence type="ECO:0000313" key="10">
    <source>
        <dbReference type="EMBL" id="GLS19972.1"/>
    </source>
</evidence>
<evidence type="ECO:0000256" key="7">
    <source>
        <dbReference type="SAM" id="MobiDB-lite"/>
    </source>
</evidence>
<dbReference type="SUPFAM" id="SSF161111">
    <property type="entry name" value="Cation efflux protein transmembrane domain-like"/>
    <property type="match status" value="1"/>
</dbReference>
<sequence>MAAKLLDWLGFGGQDHGHSHGAHGHDHGAGAGGHGHTHGVVDPSIATTDKGIWAIKWSFVILAITAILQLIVVFTSGSVALLADTIHNVGDATTAIPLWIAFVLVRRPPTSIFNYGLGRVEDLAGMLIVLIILFSAIVAGYEAIDRLIHPQAIAQLGWVAVAGIIGFLGNEIVAIFRIRVGRQIDSAALVADGYHARTDGLTSLAVVLGAIGVWAGFPLADPIVGLLITIAIFGIVWQSARAVITRALDGVEPGIADEIRHVGEHVPGVEIVDARARWLGHRLHTDIAITVDKTLPVSEATRLANQLRGELMGHMTALRTATITFASPDDANVFEVLPHAHGHDHAHGHHHAPEPFKVSSPLATGELKIIDTPDGERMLLDVFDHREGLEALVRISRPGGMVETLPLRPSPHNHHAYLSEVAPAEPHEFEAVLHLSTKGQSEIIPFKMVEPEGHQH</sequence>
<organism evidence="10 11">
    <name type="scientific">Labrys miyagiensis</name>
    <dbReference type="NCBI Taxonomy" id="346912"/>
    <lineage>
        <taxon>Bacteria</taxon>
        <taxon>Pseudomonadati</taxon>
        <taxon>Pseudomonadota</taxon>
        <taxon>Alphaproteobacteria</taxon>
        <taxon>Hyphomicrobiales</taxon>
        <taxon>Xanthobacteraceae</taxon>
        <taxon>Labrys</taxon>
    </lineage>
</organism>
<dbReference type="InterPro" id="IPR050291">
    <property type="entry name" value="CDF_Transporter"/>
</dbReference>
<dbReference type="EMBL" id="BSPC01000026">
    <property type="protein sequence ID" value="GLS19972.1"/>
    <property type="molecule type" value="Genomic_DNA"/>
</dbReference>
<dbReference type="InterPro" id="IPR002524">
    <property type="entry name" value="Cation_efflux"/>
</dbReference>
<dbReference type="PANTHER" id="PTHR43840">
    <property type="entry name" value="MITOCHONDRIAL METAL TRANSPORTER 1-RELATED"/>
    <property type="match status" value="1"/>
</dbReference>
<dbReference type="InterPro" id="IPR036837">
    <property type="entry name" value="Cation_efflux_CTD_sf"/>
</dbReference>